<sequence length="164" mass="18549">MLQSIQSSSEQSPSSFLWRSAKRTPNRCLTSSTKLNGVADVEPLPRFGALSKNDQNHLANEFTEPESLYRKTNDSSLSGIYGYKKVGENIKYNHSSDRNNHLSRLSSSEFRESAVTEKRIDNGGFKRVMIHEDGARNSQILSSDLSPKKKHKSTPYPNRSMRKI</sequence>
<proteinExistence type="predicted"/>
<protein>
    <submittedName>
        <fullName evidence="2">Uncharacterized protein</fullName>
    </submittedName>
</protein>
<dbReference type="Proteomes" id="UP000187455">
    <property type="component" value="Unassembled WGS sequence"/>
</dbReference>
<feature type="compositionally biased region" description="Low complexity" evidence="1">
    <location>
        <begin position="1"/>
        <end position="15"/>
    </location>
</feature>
<gene>
    <name evidence="2" type="ORF">AYI68_g2456</name>
</gene>
<feature type="region of interest" description="Disordered" evidence="1">
    <location>
        <begin position="131"/>
        <end position="164"/>
    </location>
</feature>
<evidence type="ECO:0000313" key="3">
    <source>
        <dbReference type="Proteomes" id="UP000187455"/>
    </source>
</evidence>
<name>A0A1R0H2L9_9FUNG</name>
<feature type="compositionally biased region" description="Polar residues" evidence="1">
    <location>
        <begin position="136"/>
        <end position="145"/>
    </location>
</feature>
<evidence type="ECO:0000313" key="2">
    <source>
        <dbReference type="EMBL" id="OLY83404.1"/>
    </source>
</evidence>
<keyword evidence="3" id="KW-1185">Reference proteome</keyword>
<organism evidence="2 3">
    <name type="scientific">Smittium mucronatum</name>
    <dbReference type="NCBI Taxonomy" id="133383"/>
    <lineage>
        <taxon>Eukaryota</taxon>
        <taxon>Fungi</taxon>
        <taxon>Fungi incertae sedis</taxon>
        <taxon>Zoopagomycota</taxon>
        <taxon>Kickxellomycotina</taxon>
        <taxon>Harpellomycetes</taxon>
        <taxon>Harpellales</taxon>
        <taxon>Legeriomycetaceae</taxon>
        <taxon>Smittium</taxon>
    </lineage>
</organism>
<evidence type="ECO:0000256" key="1">
    <source>
        <dbReference type="SAM" id="MobiDB-lite"/>
    </source>
</evidence>
<feature type="region of interest" description="Disordered" evidence="1">
    <location>
        <begin position="93"/>
        <end position="113"/>
    </location>
</feature>
<dbReference type="AlphaFoldDB" id="A0A1R0H2L9"/>
<feature type="region of interest" description="Disordered" evidence="1">
    <location>
        <begin position="1"/>
        <end position="24"/>
    </location>
</feature>
<reference evidence="2 3" key="1">
    <citation type="journal article" date="2016" name="Mol. Biol. Evol.">
        <title>Genome-Wide Survey of Gut Fungi (Harpellales) Reveals the First Horizontally Transferred Ubiquitin Gene from a Mosquito Host.</title>
        <authorList>
            <person name="Wang Y."/>
            <person name="White M.M."/>
            <person name="Kvist S."/>
            <person name="Moncalvo J.M."/>
        </authorList>
    </citation>
    <scope>NUCLEOTIDE SEQUENCE [LARGE SCALE GENOMIC DNA]</scope>
    <source>
        <strain evidence="2 3">ALG-7-W6</strain>
    </source>
</reference>
<dbReference type="EMBL" id="LSSL01000923">
    <property type="protein sequence ID" value="OLY83404.1"/>
    <property type="molecule type" value="Genomic_DNA"/>
</dbReference>
<accession>A0A1R0H2L9</accession>
<comment type="caution">
    <text evidence="2">The sequence shown here is derived from an EMBL/GenBank/DDBJ whole genome shotgun (WGS) entry which is preliminary data.</text>
</comment>